<accession>A0AA39FS83</accession>
<evidence type="ECO:0000256" key="2">
    <source>
        <dbReference type="SAM" id="MobiDB-lite"/>
    </source>
</evidence>
<sequence>MARDTPGSPMSRPRDLATGNATATLTSGAYHAAATDPATLHGHALQQKILEQHHQLQQQILRQQYQAQERHLAEMHEQQMHQLKLWEQQKQLEEQMREKERIEALRKKDKHDHSAIASTEVKLRLQSFLVNKKQREAAAAANGAVPGTPGYRSW</sequence>
<dbReference type="Proteomes" id="UP001168972">
    <property type="component" value="Unassembled WGS sequence"/>
</dbReference>
<evidence type="ECO:0000313" key="3">
    <source>
        <dbReference type="EMBL" id="KAK0174854.1"/>
    </source>
</evidence>
<evidence type="ECO:0000256" key="1">
    <source>
        <dbReference type="SAM" id="Coils"/>
    </source>
</evidence>
<reference evidence="3" key="1">
    <citation type="journal article" date="2023" name="bioRxiv">
        <title>Scaffold-level genome assemblies of two parasitoid biocontrol wasps reveal the parthenogenesis mechanism and an associated novel virus.</title>
        <authorList>
            <person name="Inwood S."/>
            <person name="Skelly J."/>
            <person name="Guhlin J."/>
            <person name="Harrop T."/>
            <person name="Goldson S."/>
            <person name="Dearden P."/>
        </authorList>
    </citation>
    <scope>NUCLEOTIDE SEQUENCE</scope>
    <source>
        <strain evidence="3">Lincoln</strain>
        <tissue evidence="3">Whole body</tissue>
    </source>
</reference>
<keyword evidence="1" id="KW-0175">Coiled coil</keyword>
<name>A0AA39FS83_MICHY</name>
<keyword evidence="4" id="KW-1185">Reference proteome</keyword>
<proteinExistence type="predicted"/>
<comment type="caution">
    <text evidence="3">The sequence shown here is derived from an EMBL/GenBank/DDBJ whole genome shotgun (WGS) entry which is preliminary data.</text>
</comment>
<protein>
    <recommendedName>
        <fullName evidence="5">Histone deacetylase</fullName>
    </recommendedName>
</protein>
<dbReference type="EMBL" id="JAQQBR010000006">
    <property type="protein sequence ID" value="KAK0174854.1"/>
    <property type="molecule type" value="Genomic_DNA"/>
</dbReference>
<organism evidence="3 4">
    <name type="scientific">Microctonus hyperodae</name>
    <name type="common">Parasitoid wasp</name>
    <dbReference type="NCBI Taxonomy" id="165561"/>
    <lineage>
        <taxon>Eukaryota</taxon>
        <taxon>Metazoa</taxon>
        <taxon>Ecdysozoa</taxon>
        <taxon>Arthropoda</taxon>
        <taxon>Hexapoda</taxon>
        <taxon>Insecta</taxon>
        <taxon>Pterygota</taxon>
        <taxon>Neoptera</taxon>
        <taxon>Endopterygota</taxon>
        <taxon>Hymenoptera</taxon>
        <taxon>Apocrita</taxon>
        <taxon>Ichneumonoidea</taxon>
        <taxon>Braconidae</taxon>
        <taxon>Euphorinae</taxon>
        <taxon>Microctonus</taxon>
    </lineage>
</organism>
<evidence type="ECO:0000313" key="4">
    <source>
        <dbReference type="Proteomes" id="UP001168972"/>
    </source>
</evidence>
<gene>
    <name evidence="3" type="ORF">PV327_010575</name>
</gene>
<feature type="coiled-coil region" evidence="1">
    <location>
        <begin position="58"/>
        <end position="112"/>
    </location>
</feature>
<reference evidence="3" key="2">
    <citation type="submission" date="2023-03" db="EMBL/GenBank/DDBJ databases">
        <authorList>
            <person name="Inwood S.N."/>
            <person name="Skelly J.G."/>
            <person name="Guhlin J."/>
            <person name="Harrop T.W.R."/>
            <person name="Goldson S.G."/>
            <person name="Dearden P.K."/>
        </authorList>
    </citation>
    <scope>NUCLEOTIDE SEQUENCE</scope>
    <source>
        <strain evidence="3">Lincoln</strain>
        <tissue evidence="3">Whole body</tissue>
    </source>
</reference>
<feature type="region of interest" description="Disordered" evidence="2">
    <location>
        <begin position="1"/>
        <end position="22"/>
    </location>
</feature>
<dbReference type="AlphaFoldDB" id="A0AA39FS83"/>
<evidence type="ECO:0008006" key="5">
    <source>
        <dbReference type="Google" id="ProtNLM"/>
    </source>
</evidence>